<keyword evidence="1" id="KW-1133">Transmembrane helix</keyword>
<gene>
    <name evidence="3" type="ORF">A1O7_00998</name>
</gene>
<dbReference type="InterPro" id="IPR019166">
    <property type="entry name" value="MIC26/MIC27"/>
</dbReference>
<name>W9WI48_9EURO</name>
<dbReference type="AlphaFoldDB" id="W9WI48"/>
<dbReference type="Pfam" id="PF09769">
    <property type="entry name" value="ApoO"/>
    <property type="match status" value="1"/>
</dbReference>
<dbReference type="RefSeq" id="XP_007753227.1">
    <property type="nucleotide sequence ID" value="XM_007755037.1"/>
</dbReference>
<keyword evidence="1" id="KW-0812">Transmembrane</keyword>
<comment type="function">
    <text evidence="1">Component of the MICOS complex, a large protein complex of the mitochondrial inner membrane that plays crucial roles in the maintenance of crista junctions, inner membrane architecture, and formation of contact sites to the outer membrane.</text>
</comment>
<dbReference type="VEuPathDB" id="FungiDB:A1O7_00998"/>
<dbReference type="STRING" id="1182544.W9WI48"/>
<dbReference type="GeneID" id="19175612"/>
<feature type="transmembrane region" description="Helical" evidence="1">
    <location>
        <begin position="166"/>
        <end position="184"/>
    </location>
</feature>
<keyword evidence="1" id="KW-0999">Mitochondrion inner membrane</keyword>
<dbReference type="GO" id="GO:0044284">
    <property type="term" value="C:mitochondrial crista junction"/>
    <property type="evidence" value="ECO:0007669"/>
    <property type="project" value="TreeGrafter"/>
</dbReference>
<keyword evidence="1" id="KW-0472">Membrane</keyword>
<proteinExistence type="predicted"/>
<dbReference type="HOGENOM" id="CLU_072876_0_0_1"/>
<feature type="compositionally biased region" description="Basic and acidic residues" evidence="2">
    <location>
        <begin position="41"/>
        <end position="55"/>
    </location>
</feature>
<dbReference type="PANTHER" id="PTHR28268:SF1">
    <property type="entry name" value="MICOS SUBUNIT MIC26"/>
    <property type="match status" value="1"/>
</dbReference>
<keyword evidence="4" id="KW-1185">Reference proteome</keyword>
<dbReference type="InterPro" id="IPR033181">
    <property type="entry name" value="Mic26_fungi"/>
</dbReference>
<keyword evidence="1" id="KW-0496">Mitochondrion</keyword>
<comment type="subunit">
    <text evidence="1">Component of the mitochondrial contact site and cristae organizing system (MICOS) complex.</text>
</comment>
<dbReference type="OrthoDB" id="2399148at2759"/>
<dbReference type="GO" id="GO:0061617">
    <property type="term" value="C:MICOS complex"/>
    <property type="evidence" value="ECO:0007669"/>
    <property type="project" value="UniProtKB-UniRule"/>
</dbReference>
<reference evidence="3 4" key="1">
    <citation type="submission" date="2013-03" db="EMBL/GenBank/DDBJ databases">
        <title>The Genome Sequence of Cladophialophora yegresii CBS 114405.</title>
        <authorList>
            <consortium name="The Broad Institute Genomics Platform"/>
            <person name="Cuomo C."/>
            <person name="de Hoog S."/>
            <person name="Gorbushina A."/>
            <person name="Walker B."/>
            <person name="Young S.K."/>
            <person name="Zeng Q."/>
            <person name="Gargeya S."/>
            <person name="Fitzgerald M."/>
            <person name="Haas B."/>
            <person name="Abouelleil A."/>
            <person name="Allen A.W."/>
            <person name="Alvarado L."/>
            <person name="Arachchi H.M."/>
            <person name="Berlin A.M."/>
            <person name="Chapman S.B."/>
            <person name="Gainer-Dewar J."/>
            <person name="Goldberg J."/>
            <person name="Griggs A."/>
            <person name="Gujja S."/>
            <person name="Hansen M."/>
            <person name="Howarth C."/>
            <person name="Imamovic A."/>
            <person name="Ireland A."/>
            <person name="Larimer J."/>
            <person name="McCowan C."/>
            <person name="Murphy C."/>
            <person name="Pearson M."/>
            <person name="Poon T.W."/>
            <person name="Priest M."/>
            <person name="Roberts A."/>
            <person name="Saif S."/>
            <person name="Shea T."/>
            <person name="Sisk P."/>
            <person name="Sykes S."/>
            <person name="Wortman J."/>
            <person name="Nusbaum C."/>
            <person name="Birren B."/>
        </authorList>
    </citation>
    <scope>NUCLEOTIDE SEQUENCE [LARGE SCALE GENOMIC DNA]</scope>
    <source>
        <strain evidence="3 4">CBS 114405</strain>
    </source>
</reference>
<accession>W9WI48</accession>
<evidence type="ECO:0000313" key="4">
    <source>
        <dbReference type="Proteomes" id="UP000019473"/>
    </source>
</evidence>
<feature type="region of interest" description="Disordered" evidence="2">
    <location>
        <begin position="40"/>
        <end position="87"/>
    </location>
</feature>
<organism evidence="3 4">
    <name type="scientific">Cladophialophora yegresii CBS 114405</name>
    <dbReference type="NCBI Taxonomy" id="1182544"/>
    <lineage>
        <taxon>Eukaryota</taxon>
        <taxon>Fungi</taxon>
        <taxon>Dikarya</taxon>
        <taxon>Ascomycota</taxon>
        <taxon>Pezizomycotina</taxon>
        <taxon>Eurotiomycetes</taxon>
        <taxon>Chaetothyriomycetidae</taxon>
        <taxon>Chaetothyriales</taxon>
        <taxon>Herpotrichiellaceae</taxon>
        <taxon>Cladophialophora</taxon>
    </lineage>
</organism>
<dbReference type="Proteomes" id="UP000019473">
    <property type="component" value="Unassembled WGS sequence"/>
</dbReference>
<dbReference type="eggNOG" id="ENOG502S70K">
    <property type="taxonomic scope" value="Eukaryota"/>
</dbReference>
<evidence type="ECO:0000313" key="3">
    <source>
        <dbReference type="EMBL" id="EXJ64660.1"/>
    </source>
</evidence>
<sequence length="253" mass="27800">MARIRMLRASRQAAIFAVGAAAGTQVSAIPSPFRTAYAEAPSKDEVRNTLPEKKPIYSPYPVAPTTPQPSATSPVSQPNPTSPTPTDRLAEQVKNARIFLYHHSLSAETSFNNFLTWAFRKETDFSNTIASLAPKPETGEQLLPGAIYVLVATLTGSIISRNRGIILRSTFPLAVGIAAGWYLIPVTMRNTSHLIWEYEKRVPVVADTHTQISALVQEAWKQTRGITQEAVEWADEKTIEARKSVEDLVSKGK</sequence>
<feature type="compositionally biased region" description="Low complexity" evidence="2">
    <location>
        <begin position="68"/>
        <end position="78"/>
    </location>
</feature>
<evidence type="ECO:0000256" key="2">
    <source>
        <dbReference type="SAM" id="MobiDB-lite"/>
    </source>
</evidence>
<dbReference type="PANTHER" id="PTHR28268">
    <property type="entry name" value="MICOS SUBUNIT MIC26"/>
    <property type="match status" value="1"/>
</dbReference>
<dbReference type="GO" id="GO:0042407">
    <property type="term" value="P:cristae formation"/>
    <property type="evidence" value="ECO:0007669"/>
    <property type="project" value="InterPro"/>
</dbReference>
<protein>
    <recommendedName>
        <fullName evidence="1">MICOS complex subunit</fullName>
    </recommendedName>
</protein>
<comment type="subcellular location">
    <subcellularLocation>
        <location evidence="1">Mitochondrion inner membrane</location>
    </subcellularLocation>
</comment>
<comment type="caution">
    <text evidence="3">The sequence shown here is derived from an EMBL/GenBank/DDBJ whole genome shotgun (WGS) entry which is preliminary data.</text>
</comment>
<dbReference type="EMBL" id="AMGW01000001">
    <property type="protein sequence ID" value="EXJ64660.1"/>
    <property type="molecule type" value="Genomic_DNA"/>
</dbReference>
<evidence type="ECO:0000256" key="1">
    <source>
        <dbReference type="RuleBase" id="RU363021"/>
    </source>
</evidence>